<comment type="subunit">
    <text evidence="5">Homodimer or homotetramer.</text>
</comment>
<dbReference type="PANTHER" id="PTHR43317:SF1">
    <property type="entry name" value="THERMOSPERMINE SYNTHASE ACAULIS5"/>
    <property type="match status" value="1"/>
</dbReference>
<dbReference type="Pfam" id="PF01564">
    <property type="entry name" value="Spermine_synth"/>
    <property type="match status" value="1"/>
</dbReference>
<evidence type="ECO:0000313" key="8">
    <source>
        <dbReference type="EMBL" id="MBS1258525.1"/>
    </source>
</evidence>
<evidence type="ECO:0000256" key="1">
    <source>
        <dbReference type="ARBA" id="ARBA00007867"/>
    </source>
</evidence>
<dbReference type="PROSITE" id="PS01330">
    <property type="entry name" value="PABS_1"/>
    <property type="match status" value="1"/>
</dbReference>
<comment type="caution">
    <text evidence="5">Lacks conserved residue(s) required for the propagation of feature annotation.</text>
</comment>
<evidence type="ECO:0000256" key="6">
    <source>
        <dbReference type="PROSITE-ProRule" id="PRU00354"/>
    </source>
</evidence>
<name>A0A942A134_9BACT</name>
<dbReference type="Gene3D" id="3.40.50.150">
    <property type="entry name" value="Vaccinia Virus protein VP39"/>
    <property type="match status" value="1"/>
</dbReference>
<dbReference type="EMBL" id="JAANXD010000065">
    <property type="protein sequence ID" value="MBS1258525.1"/>
    <property type="molecule type" value="Genomic_DNA"/>
</dbReference>
<keyword evidence="3 5" id="KW-0745">Spermidine biosynthesis</keyword>
<feature type="binding site" evidence="5">
    <location>
        <position position="31"/>
    </location>
    <ligand>
        <name>spermidine</name>
        <dbReference type="ChEBI" id="CHEBI:57834"/>
    </ligand>
</feature>
<evidence type="ECO:0000256" key="5">
    <source>
        <dbReference type="HAMAP-Rule" id="MF_00198"/>
    </source>
</evidence>
<dbReference type="EC" id="2.5.1.16" evidence="5"/>
<organism evidence="8 9">
    <name type="scientific">Candidatus Scalindua arabica</name>
    <dbReference type="NCBI Taxonomy" id="1127984"/>
    <lineage>
        <taxon>Bacteria</taxon>
        <taxon>Pseudomonadati</taxon>
        <taxon>Planctomycetota</taxon>
        <taxon>Candidatus Brocadiia</taxon>
        <taxon>Candidatus Brocadiales</taxon>
        <taxon>Candidatus Scalinduaceae</taxon>
        <taxon>Candidatus Scalindua</taxon>
    </lineage>
</organism>
<dbReference type="FunFam" id="3.40.50.150:FF:000088">
    <property type="entry name" value="Polyamine aminopropyltransferase"/>
    <property type="match status" value="1"/>
</dbReference>
<comment type="similarity">
    <text evidence="1 5">Belongs to the spermidine/spermine synthase family.</text>
</comment>
<dbReference type="GO" id="GO:0010487">
    <property type="term" value="F:thermospermine synthase activity"/>
    <property type="evidence" value="ECO:0007669"/>
    <property type="project" value="TreeGrafter"/>
</dbReference>
<keyword evidence="4 5" id="KW-0620">Polyamine biosynthesis</keyword>
<dbReference type="InterPro" id="IPR030373">
    <property type="entry name" value="PABS_CS"/>
</dbReference>
<feature type="binding site" evidence="5">
    <location>
        <position position="110"/>
    </location>
    <ligand>
        <name>S-methyl-5'-thioadenosine</name>
        <dbReference type="ChEBI" id="CHEBI:17509"/>
    </ligand>
</feature>
<gene>
    <name evidence="5" type="primary">speE</name>
    <name evidence="8" type="ORF">MAG551_01584</name>
</gene>
<evidence type="ECO:0000256" key="2">
    <source>
        <dbReference type="ARBA" id="ARBA00022679"/>
    </source>
</evidence>
<dbReference type="PANTHER" id="PTHR43317">
    <property type="entry name" value="THERMOSPERMINE SYNTHASE ACAULIS5"/>
    <property type="match status" value="1"/>
</dbReference>
<dbReference type="Proteomes" id="UP000722750">
    <property type="component" value="Unassembled WGS sequence"/>
</dbReference>
<feature type="binding site" evidence="5">
    <location>
        <position position="51"/>
    </location>
    <ligand>
        <name>S-methyl-5'-thioadenosine</name>
        <dbReference type="ChEBI" id="CHEBI:17509"/>
    </ligand>
</feature>
<dbReference type="InterPro" id="IPR029063">
    <property type="entry name" value="SAM-dependent_MTases_sf"/>
</dbReference>
<comment type="pathway">
    <text evidence="5">Amine and polyamine biosynthesis; spermidine biosynthesis; spermidine from putrescine: step 1/1.</text>
</comment>
<dbReference type="InterPro" id="IPR001045">
    <property type="entry name" value="Spermi_synthase"/>
</dbReference>
<dbReference type="AlphaFoldDB" id="A0A942A134"/>
<reference evidence="8" key="1">
    <citation type="journal article" date="2021" name="ISME J.">
        <title>Fine-scale metabolic discontinuity in a stratified prokaryote microbiome of a Red Sea deep halocline.</title>
        <authorList>
            <person name="Michoud G."/>
            <person name="Ngugi D.K."/>
            <person name="Barozzi A."/>
            <person name="Merlino G."/>
            <person name="Calleja M.L."/>
            <person name="Delgado-Huertas A."/>
            <person name="Moran X.A.G."/>
            <person name="Daffonchio D."/>
        </authorList>
    </citation>
    <scope>NUCLEOTIDE SEQUENCE</scope>
    <source>
        <strain evidence="8">SuakinDeep_MAG55_1</strain>
    </source>
</reference>
<dbReference type="InterPro" id="IPR030374">
    <property type="entry name" value="PABS"/>
</dbReference>
<sequence length="251" mass="28436">MDEFIYHEALVQPALILHPKPEKVAIIGGGEGATLREVLRHKTVNKAMMVDIDEKVVECAGKYLPTFHNGSFTDKRTVLTFGDGRKFIEDSDDVFDAVIMDITCPLEEGPSYKLFTREFYEIVRQKLTPHGVLSIQASTTSPVALKTYTVLNKTLKEVFPNVFPYAANVPSFALLWGFCLATNDIDPAQASVEEIDRRISERVNGELRFYDGITHQALFNLPKYIRKALKEQTHINRDNKPIMEQYPGLDK</sequence>
<evidence type="ECO:0000259" key="7">
    <source>
        <dbReference type="PROSITE" id="PS51006"/>
    </source>
</evidence>
<dbReference type="CDD" id="cd02440">
    <property type="entry name" value="AdoMet_MTases"/>
    <property type="match status" value="1"/>
</dbReference>
<comment type="catalytic activity">
    <reaction evidence="5">
        <text>S-adenosyl 3-(methylsulfanyl)propylamine + putrescine = S-methyl-5'-thioadenosine + spermidine + H(+)</text>
        <dbReference type="Rhea" id="RHEA:12721"/>
        <dbReference type="ChEBI" id="CHEBI:15378"/>
        <dbReference type="ChEBI" id="CHEBI:17509"/>
        <dbReference type="ChEBI" id="CHEBI:57443"/>
        <dbReference type="ChEBI" id="CHEBI:57834"/>
        <dbReference type="ChEBI" id="CHEBI:326268"/>
        <dbReference type="EC" id="2.5.1.16"/>
    </reaction>
</comment>
<comment type="caution">
    <text evidence="8">The sequence shown here is derived from an EMBL/GenBank/DDBJ whole genome shotgun (WGS) entry which is preliminary data.</text>
</comment>
<feature type="binding site" evidence="5">
    <location>
        <position position="7"/>
    </location>
    <ligand>
        <name>spermidine</name>
        <dbReference type="ChEBI" id="CHEBI:57834"/>
    </ligand>
</feature>
<comment type="function">
    <text evidence="5">Catalyzes the irreversible transfer of a propylamine group from the amino donor S-adenosylmethioninamine (decarboxy-AdoMet) to putrescine (1,4-diaminobutane) to yield spermidine.</text>
</comment>
<dbReference type="HAMAP" id="MF_00198">
    <property type="entry name" value="Spermidine_synth"/>
    <property type="match status" value="1"/>
</dbReference>
<dbReference type="GO" id="GO:0008295">
    <property type="term" value="P:spermidine biosynthetic process"/>
    <property type="evidence" value="ECO:0007669"/>
    <property type="project" value="UniProtKB-UniRule"/>
</dbReference>
<dbReference type="SUPFAM" id="SSF53335">
    <property type="entry name" value="S-adenosyl-L-methionine-dependent methyltransferases"/>
    <property type="match status" value="1"/>
</dbReference>
<feature type="binding site" evidence="5">
    <location>
        <begin position="83"/>
        <end position="84"/>
    </location>
    <ligand>
        <name>S-methyl-5'-thioadenosine</name>
        <dbReference type="ChEBI" id="CHEBI:17509"/>
    </ligand>
</feature>
<protein>
    <recommendedName>
        <fullName evidence="5">Polyamine aminopropyltransferase</fullName>
    </recommendedName>
    <alternativeName>
        <fullName evidence="5">Putrescine aminopropyltransferase</fullName>
        <shortName evidence="5">PAPT</shortName>
    </alternativeName>
    <alternativeName>
        <fullName evidence="5">Spermidine synthase</fullName>
        <shortName evidence="5">SPDS</shortName>
        <shortName evidence="5">SPDSY</shortName>
        <ecNumber evidence="5">2.5.1.16</ecNumber>
    </alternativeName>
</protein>
<proteinExistence type="inferred from homology"/>
<feature type="domain" description="PABS" evidence="7">
    <location>
        <begin position="1"/>
        <end position="183"/>
    </location>
</feature>
<evidence type="ECO:0000256" key="4">
    <source>
        <dbReference type="ARBA" id="ARBA00023115"/>
    </source>
</evidence>
<evidence type="ECO:0000256" key="3">
    <source>
        <dbReference type="ARBA" id="ARBA00023066"/>
    </source>
</evidence>
<keyword evidence="2 5" id="KW-0808">Transferase</keyword>
<evidence type="ECO:0000313" key="9">
    <source>
        <dbReference type="Proteomes" id="UP000722750"/>
    </source>
</evidence>
<dbReference type="GO" id="GO:0004766">
    <property type="term" value="F:spermidine synthase activity"/>
    <property type="evidence" value="ECO:0007669"/>
    <property type="project" value="UniProtKB-UniRule"/>
</dbReference>
<feature type="active site" description="Proton acceptor" evidence="5 6">
    <location>
        <position position="101"/>
    </location>
</feature>
<dbReference type="PROSITE" id="PS51006">
    <property type="entry name" value="PABS_2"/>
    <property type="match status" value="1"/>
</dbReference>
<accession>A0A942A134</accession>